<evidence type="ECO:0000256" key="4">
    <source>
        <dbReference type="ARBA" id="ARBA00007637"/>
    </source>
</evidence>
<accession>A0A1G5PHU1</accession>
<name>A0A1G5PHU1_9GAMM</name>
<comment type="similarity">
    <text evidence="4 10">Belongs to the NAD(P)-dependent epimerase/dehydratase family.</text>
</comment>
<organism evidence="12 13">
    <name type="scientific">Thiohalomonas denitrificans</name>
    <dbReference type="NCBI Taxonomy" id="415747"/>
    <lineage>
        <taxon>Bacteria</taxon>
        <taxon>Pseudomonadati</taxon>
        <taxon>Pseudomonadota</taxon>
        <taxon>Gammaproteobacteria</taxon>
        <taxon>Thiohalomonadales</taxon>
        <taxon>Thiohalomonadaceae</taxon>
        <taxon>Thiohalomonas</taxon>
    </lineage>
</organism>
<dbReference type="InterPro" id="IPR036291">
    <property type="entry name" value="NAD(P)-bd_dom_sf"/>
</dbReference>
<evidence type="ECO:0000256" key="8">
    <source>
        <dbReference type="ARBA" id="ARBA00023235"/>
    </source>
</evidence>
<proteinExistence type="inferred from homology"/>
<evidence type="ECO:0000313" key="13">
    <source>
        <dbReference type="Proteomes" id="UP000199648"/>
    </source>
</evidence>
<dbReference type="GO" id="GO:0003978">
    <property type="term" value="F:UDP-glucose 4-epimerase activity"/>
    <property type="evidence" value="ECO:0007669"/>
    <property type="project" value="UniProtKB-UniRule"/>
</dbReference>
<dbReference type="SUPFAM" id="SSF51735">
    <property type="entry name" value="NAD(P)-binding Rossmann-fold domains"/>
    <property type="match status" value="1"/>
</dbReference>
<evidence type="ECO:0000256" key="10">
    <source>
        <dbReference type="RuleBase" id="RU366046"/>
    </source>
</evidence>
<sequence length="340" mass="37512">MKKQSAVLVTGGAGYIGSHVVRQLAEVGERVIVLDNLSTGFAESVLHGDLIVGDTGDRDTVLAILREYRVDAVMHFAAHTVVPESVRDPLKYYGNNTSSTRNLLECCQEAGVKHFVFSSTAAVYGTPDGGLASEETPTRPINPYGRSKLMSEWMLHDLSQVTDLNYVTFRYFNVAGCDPYARIGQSTPNATLLIKVACETAIGKRAQLKIFGTDYPTPDGTGVRDFIHVEDLAEAHRLGLEYLRNGGDSSVFNCGYGHGYSVREVLDSVQRVTGKSLTIEEVARRPGDPPRLIADSGRLHQRLGWKPRYDDLDFIVETAWNWERRVSAPKSQGPWLAPVR</sequence>
<gene>
    <name evidence="12" type="ORF">SAMN03097708_00030</name>
</gene>
<dbReference type="Gene3D" id="3.40.50.720">
    <property type="entry name" value="NAD(P)-binding Rossmann-like Domain"/>
    <property type="match status" value="1"/>
</dbReference>
<dbReference type="PANTHER" id="PTHR43725">
    <property type="entry name" value="UDP-GLUCOSE 4-EPIMERASE"/>
    <property type="match status" value="1"/>
</dbReference>
<dbReference type="Gene3D" id="3.90.25.10">
    <property type="entry name" value="UDP-galactose 4-epimerase, domain 1"/>
    <property type="match status" value="1"/>
</dbReference>
<comment type="cofactor">
    <cofactor evidence="2 10">
        <name>NAD(+)</name>
        <dbReference type="ChEBI" id="CHEBI:57540"/>
    </cofactor>
</comment>
<evidence type="ECO:0000256" key="3">
    <source>
        <dbReference type="ARBA" id="ARBA00004947"/>
    </source>
</evidence>
<dbReference type="UniPathway" id="UPA00214"/>
<dbReference type="STRING" id="415747.SAMN03097708_00030"/>
<evidence type="ECO:0000259" key="11">
    <source>
        <dbReference type="Pfam" id="PF01370"/>
    </source>
</evidence>
<protein>
    <recommendedName>
        <fullName evidence="6 10">UDP-glucose 4-epimerase</fullName>
        <ecNumber evidence="5 10">5.1.3.2</ecNumber>
    </recommendedName>
</protein>
<comment type="catalytic activity">
    <reaction evidence="1 10">
        <text>UDP-alpha-D-glucose = UDP-alpha-D-galactose</text>
        <dbReference type="Rhea" id="RHEA:22168"/>
        <dbReference type="ChEBI" id="CHEBI:58885"/>
        <dbReference type="ChEBI" id="CHEBI:66914"/>
        <dbReference type="EC" id="5.1.3.2"/>
    </reaction>
</comment>
<dbReference type="InterPro" id="IPR001509">
    <property type="entry name" value="Epimerase_deHydtase"/>
</dbReference>
<feature type="domain" description="NAD-dependent epimerase/dehydratase" evidence="11">
    <location>
        <begin position="7"/>
        <end position="255"/>
    </location>
</feature>
<dbReference type="NCBIfam" id="TIGR01179">
    <property type="entry name" value="galE"/>
    <property type="match status" value="1"/>
</dbReference>
<evidence type="ECO:0000256" key="2">
    <source>
        <dbReference type="ARBA" id="ARBA00001911"/>
    </source>
</evidence>
<dbReference type="AlphaFoldDB" id="A0A1G5PHU1"/>
<evidence type="ECO:0000256" key="5">
    <source>
        <dbReference type="ARBA" id="ARBA00013189"/>
    </source>
</evidence>
<evidence type="ECO:0000313" key="12">
    <source>
        <dbReference type="EMBL" id="SCZ49073.1"/>
    </source>
</evidence>
<dbReference type="PANTHER" id="PTHR43725:SF53">
    <property type="entry name" value="UDP-ARABINOSE 4-EPIMERASE 1"/>
    <property type="match status" value="1"/>
</dbReference>
<evidence type="ECO:0000256" key="6">
    <source>
        <dbReference type="ARBA" id="ARBA00018569"/>
    </source>
</evidence>
<dbReference type="CDD" id="cd05247">
    <property type="entry name" value="UDP_G4E_1_SDR_e"/>
    <property type="match status" value="1"/>
</dbReference>
<evidence type="ECO:0000256" key="7">
    <source>
        <dbReference type="ARBA" id="ARBA00023027"/>
    </source>
</evidence>
<dbReference type="OrthoDB" id="9803010at2"/>
<reference evidence="12 13" key="1">
    <citation type="submission" date="2016-10" db="EMBL/GenBank/DDBJ databases">
        <authorList>
            <person name="de Groot N.N."/>
        </authorList>
    </citation>
    <scope>NUCLEOTIDE SEQUENCE [LARGE SCALE GENOMIC DNA]</scope>
    <source>
        <strain evidence="12 13">HLD2</strain>
    </source>
</reference>
<keyword evidence="7 10" id="KW-0520">NAD</keyword>
<dbReference type="RefSeq" id="WP_092991400.1">
    <property type="nucleotide sequence ID" value="NZ_FMWD01000001.1"/>
</dbReference>
<dbReference type="GO" id="GO:0033499">
    <property type="term" value="P:galactose catabolic process via UDP-galactose, Leloir pathway"/>
    <property type="evidence" value="ECO:0007669"/>
    <property type="project" value="TreeGrafter"/>
</dbReference>
<comment type="pathway">
    <text evidence="3 10">Carbohydrate metabolism; galactose metabolism.</text>
</comment>
<dbReference type="InterPro" id="IPR005886">
    <property type="entry name" value="UDP_G4E"/>
</dbReference>
<keyword evidence="8 10" id="KW-0413">Isomerase</keyword>
<keyword evidence="13" id="KW-1185">Reference proteome</keyword>
<dbReference type="Proteomes" id="UP000199648">
    <property type="component" value="Unassembled WGS sequence"/>
</dbReference>
<dbReference type="Pfam" id="PF01370">
    <property type="entry name" value="Epimerase"/>
    <property type="match status" value="1"/>
</dbReference>
<evidence type="ECO:0000256" key="9">
    <source>
        <dbReference type="ARBA" id="ARBA00023277"/>
    </source>
</evidence>
<evidence type="ECO:0000256" key="1">
    <source>
        <dbReference type="ARBA" id="ARBA00000083"/>
    </source>
</evidence>
<comment type="subunit">
    <text evidence="10">Homodimer.</text>
</comment>
<dbReference type="EMBL" id="FMWD01000001">
    <property type="protein sequence ID" value="SCZ49073.1"/>
    <property type="molecule type" value="Genomic_DNA"/>
</dbReference>
<keyword evidence="9 10" id="KW-0119">Carbohydrate metabolism</keyword>
<dbReference type="EC" id="5.1.3.2" evidence="5 10"/>